<dbReference type="Proteomes" id="UP000265703">
    <property type="component" value="Unassembled WGS sequence"/>
</dbReference>
<protein>
    <submittedName>
        <fullName evidence="2">Uncharacterized protein</fullName>
    </submittedName>
</protein>
<feature type="transmembrane region" description="Helical" evidence="1">
    <location>
        <begin position="26"/>
        <end position="48"/>
    </location>
</feature>
<comment type="caution">
    <text evidence="2">The sequence shown here is derived from an EMBL/GenBank/DDBJ whole genome shotgun (WGS) entry which is preliminary data.</text>
</comment>
<proteinExistence type="predicted"/>
<evidence type="ECO:0000313" key="3">
    <source>
        <dbReference type="Proteomes" id="UP000265703"/>
    </source>
</evidence>
<keyword evidence="1" id="KW-0812">Transmembrane</keyword>
<organism evidence="2 3">
    <name type="scientific">Glomus cerebriforme</name>
    <dbReference type="NCBI Taxonomy" id="658196"/>
    <lineage>
        <taxon>Eukaryota</taxon>
        <taxon>Fungi</taxon>
        <taxon>Fungi incertae sedis</taxon>
        <taxon>Mucoromycota</taxon>
        <taxon>Glomeromycotina</taxon>
        <taxon>Glomeromycetes</taxon>
        <taxon>Glomerales</taxon>
        <taxon>Glomeraceae</taxon>
        <taxon>Glomus</taxon>
    </lineage>
</organism>
<keyword evidence="1" id="KW-1133">Transmembrane helix</keyword>
<gene>
    <name evidence="2" type="ORF">C1645_795316</name>
</gene>
<evidence type="ECO:0000256" key="1">
    <source>
        <dbReference type="SAM" id="Phobius"/>
    </source>
</evidence>
<accession>A0A397S7X7</accession>
<evidence type="ECO:0000313" key="2">
    <source>
        <dbReference type="EMBL" id="RIA78831.1"/>
    </source>
</evidence>
<keyword evidence="1" id="KW-0472">Membrane</keyword>
<name>A0A397S7X7_9GLOM</name>
<sequence length="72" mass="8586">TGIFFLSQYTFLCLYVHFSSSCSFNFVPSLTLTYLFLEMFFDFFICYYSQPVSFIIQRFYVSCCPFNHSPEC</sequence>
<dbReference type="AlphaFoldDB" id="A0A397S7X7"/>
<keyword evidence="3" id="KW-1185">Reference proteome</keyword>
<feature type="non-terminal residue" evidence="2">
    <location>
        <position position="1"/>
    </location>
</feature>
<reference evidence="2 3" key="1">
    <citation type="submission" date="2018-06" db="EMBL/GenBank/DDBJ databases">
        <title>Comparative genomics reveals the genomic features of Rhizophagus irregularis, R. cerebriforme, R. diaphanum and Gigaspora rosea, and their symbiotic lifestyle signature.</title>
        <authorList>
            <person name="Morin E."/>
            <person name="San Clemente H."/>
            <person name="Chen E.C.H."/>
            <person name="De La Providencia I."/>
            <person name="Hainaut M."/>
            <person name="Kuo A."/>
            <person name="Kohler A."/>
            <person name="Murat C."/>
            <person name="Tang N."/>
            <person name="Roy S."/>
            <person name="Loubradou J."/>
            <person name="Henrissat B."/>
            <person name="Grigoriev I.V."/>
            <person name="Corradi N."/>
            <person name="Roux C."/>
            <person name="Martin F.M."/>
        </authorList>
    </citation>
    <scope>NUCLEOTIDE SEQUENCE [LARGE SCALE GENOMIC DNA]</scope>
    <source>
        <strain evidence="2 3">DAOM 227022</strain>
    </source>
</reference>
<dbReference type="EMBL" id="QKYT01001993">
    <property type="protein sequence ID" value="RIA78831.1"/>
    <property type="molecule type" value="Genomic_DNA"/>
</dbReference>